<dbReference type="OrthoDB" id="318346at2157"/>
<feature type="compositionally biased region" description="Polar residues" evidence="1">
    <location>
        <begin position="1"/>
        <end position="20"/>
    </location>
</feature>
<dbReference type="Proteomes" id="UP000466535">
    <property type="component" value="Unassembled WGS sequence"/>
</dbReference>
<dbReference type="RefSeq" id="WP_159763313.1">
    <property type="nucleotide sequence ID" value="NZ_WUUT01000002.1"/>
</dbReference>
<gene>
    <name evidence="2" type="ORF">GRX03_06035</name>
</gene>
<feature type="region of interest" description="Disordered" evidence="1">
    <location>
        <begin position="1"/>
        <end position="27"/>
    </location>
</feature>
<protein>
    <submittedName>
        <fullName evidence="2">Uncharacterized protein</fullName>
    </submittedName>
</protein>
<evidence type="ECO:0000256" key="1">
    <source>
        <dbReference type="SAM" id="MobiDB-lite"/>
    </source>
</evidence>
<keyword evidence="3" id="KW-1185">Reference proteome</keyword>
<organism evidence="2 3">
    <name type="scientific">Halovenus carboxidivorans</name>
    <dbReference type="NCBI Taxonomy" id="2692199"/>
    <lineage>
        <taxon>Archaea</taxon>
        <taxon>Methanobacteriati</taxon>
        <taxon>Methanobacteriota</taxon>
        <taxon>Stenosarchaea group</taxon>
        <taxon>Halobacteria</taxon>
        <taxon>Halobacteriales</taxon>
        <taxon>Haloarculaceae</taxon>
        <taxon>Halovenus</taxon>
    </lineage>
</organism>
<dbReference type="EMBL" id="WUUT01000002">
    <property type="protein sequence ID" value="MXR51165.1"/>
    <property type="molecule type" value="Genomic_DNA"/>
</dbReference>
<evidence type="ECO:0000313" key="2">
    <source>
        <dbReference type="EMBL" id="MXR51165.1"/>
    </source>
</evidence>
<dbReference type="AlphaFoldDB" id="A0A6B0T034"/>
<name>A0A6B0T034_9EURY</name>
<evidence type="ECO:0000313" key="3">
    <source>
        <dbReference type="Proteomes" id="UP000466535"/>
    </source>
</evidence>
<sequence>MSTDESTPDTATIETTTSPLTFPDGFEMGQSWQRAQTERNRGGWINDAERMVWFDDEQDERAVRALGDVRQTHLSRRWWT</sequence>
<proteinExistence type="predicted"/>
<comment type="caution">
    <text evidence="2">The sequence shown here is derived from an EMBL/GenBank/DDBJ whole genome shotgun (WGS) entry which is preliminary data.</text>
</comment>
<accession>A0A6B0T034</accession>
<reference evidence="2 3" key="1">
    <citation type="submission" date="2019-12" db="EMBL/GenBank/DDBJ databases">
        <title>Isolation and characterization of three novel carbon monoxide-oxidizing members of Halobacteria from salione crusts and soils.</title>
        <authorList>
            <person name="Myers M.R."/>
            <person name="King G.M."/>
        </authorList>
    </citation>
    <scope>NUCLEOTIDE SEQUENCE [LARGE SCALE GENOMIC DNA]</scope>
    <source>
        <strain evidence="2 3">WSH3</strain>
    </source>
</reference>